<dbReference type="AlphaFoldDB" id="A0AAU9K3S6"/>
<dbReference type="Proteomes" id="UP001162131">
    <property type="component" value="Unassembled WGS sequence"/>
</dbReference>
<protein>
    <submittedName>
        <fullName evidence="1">Uncharacterized protein</fullName>
    </submittedName>
</protein>
<proteinExistence type="predicted"/>
<keyword evidence="2" id="KW-1185">Reference proteome</keyword>
<reference evidence="1" key="1">
    <citation type="submission" date="2021-09" db="EMBL/GenBank/DDBJ databases">
        <authorList>
            <consortium name="AG Swart"/>
            <person name="Singh M."/>
            <person name="Singh A."/>
            <person name="Seah K."/>
            <person name="Emmerich C."/>
        </authorList>
    </citation>
    <scope>NUCLEOTIDE SEQUENCE</scope>
    <source>
        <strain evidence="1">ATCC30299</strain>
    </source>
</reference>
<evidence type="ECO:0000313" key="2">
    <source>
        <dbReference type="Proteomes" id="UP001162131"/>
    </source>
</evidence>
<gene>
    <name evidence="1" type="ORF">BSTOLATCC_MIC60811</name>
</gene>
<sequence>METIKQQPSQMVRRSMDATLRVSNRVRKPTSHFTPTNTPVKESHENAIVNCSCSRPHKRTIFSNFTSQTSMKFDKFFDKVIKSLKLSLNGEFIIVYFSKEERKWKKIRELENLDPSMTYKLRIYKKPQPKKEVVKVEASPPAAPIIEEKEKPQPVNKQQLPMNPMMLQYGFYCYWYYMMYMRGIQFGSFMPFS</sequence>
<evidence type="ECO:0000313" key="1">
    <source>
        <dbReference type="EMBL" id="CAG9334191.1"/>
    </source>
</evidence>
<name>A0AAU9K3S6_9CILI</name>
<dbReference type="EMBL" id="CAJZBQ010000058">
    <property type="protein sequence ID" value="CAG9334191.1"/>
    <property type="molecule type" value="Genomic_DNA"/>
</dbReference>
<comment type="caution">
    <text evidence="1">The sequence shown here is derived from an EMBL/GenBank/DDBJ whole genome shotgun (WGS) entry which is preliminary data.</text>
</comment>
<organism evidence="1 2">
    <name type="scientific">Blepharisma stoltei</name>
    <dbReference type="NCBI Taxonomy" id="1481888"/>
    <lineage>
        <taxon>Eukaryota</taxon>
        <taxon>Sar</taxon>
        <taxon>Alveolata</taxon>
        <taxon>Ciliophora</taxon>
        <taxon>Postciliodesmatophora</taxon>
        <taxon>Heterotrichea</taxon>
        <taxon>Heterotrichida</taxon>
        <taxon>Blepharismidae</taxon>
        <taxon>Blepharisma</taxon>
    </lineage>
</organism>
<accession>A0AAU9K3S6</accession>